<dbReference type="EMBL" id="JACSPW010000002">
    <property type="protein sequence ID" value="MBD8032121.1"/>
    <property type="molecule type" value="Genomic_DNA"/>
</dbReference>
<proteinExistence type="predicted"/>
<name>A0ABR8XJK5_9BACL</name>
<organism evidence="1 2">
    <name type="scientific">Solibacillus merdavium</name>
    <dbReference type="NCBI Taxonomy" id="2762218"/>
    <lineage>
        <taxon>Bacteria</taxon>
        <taxon>Bacillati</taxon>
        <taxon>Bacillota</taxon>
        <taxon>Bacilli</taxon>
        <taxon>Bacillales</taxon>
        <taxon>Caryophanaceae</taxon>
        <taxon>Solibacillus</taxon>
    </lineage>
</organism>
<protein>
    <submittedName>
        <fullName evidence="1">Alanine racemase</fullName>
    </submittedName>
</protein>
<gene>
    <name evidence="1" type="ORF">H9632_03500</name>
</gene>
<reference evidence="1 2" key="1">
    <citation type="submission" date="2020-08" db="EMBL/GenBank/DDBJ databases">
        <title>A Genomic Blueprint of the Chicken Gut Microbiome.</title>
        <authorList>
            <person name="Gilroy R."/>
            <person name="Ravi A."/>
            <person name="Getino M."/>
            <person name="Pursley I."/>
            <person name="Horton D.L."/>
            <person name="Alikhan N.-F."/>
            <person name="Baker D."/>
            <person name="Gharbi K."/>
            <person name="Hall N."/>
            <person name="Watson M."/>
            <person name="Adriaenssens E.M."/>
            <person name="Foster-Nyarko E."/>
            <person name="Jarju S."/>
            <person name="Secka A."/>
            <person name="Antonio M."/>
            <person name="Oren A."/>
            <person name="Chaudhuri R."/>
            <person name="La Ragione R.M."/>
            <person name="Hildebrand F."/>
            <person name="Pallen M.J."/>
        </authorList>
    </citation>
    <scope>NUCLEOTIDE SEQUENCE [LARGE SCALE GENOMIC DNA]</scope>
    <source>
        <strain evidence="1 2">Sa1YVA6</strain>
    </source>
</reference>
<keyword evidence="2" id="KW-1185">Reference proteome</keyword>
<evidence type="ECO:0000313" key="2">
    <source>
        <dbReference type="Proteomes" id="UP000600565"/>
    </source>
</evidence>
<accession>A0ABR8XJK5</accession>
<comment type="caution">
    <text evidence="1">The sequence shown here is derived from an EMBL/GenBank/DDBJ whole genome shotgun (WGS) entry which is preliminary data.</text>
</comment>
<dbReference type="RefSeq" id="WP_191702729.1">
    <property type="nucleotide sequence ID" value="NZ_JACSPW010000002.1"/>
</dbReference>
<sequence length="217" mass="25530">MQQWEMNEMFIFPKQLGNIQQNSKIVVEPKWHEEINEDSVVLRGIYVVKGNIQFDHKAREEEIEEGIYIEHIDIEKDYGYFEYALPFSVDFPNDQIEKVSLQINEIKIEPNSGYCLCSWKVNCDVERKVQAMGEVEKIDEVKEVKAEKEVEAIQEIKETVEPIQHMSTTDQEAEEVQSHILFHEEVQRQAQQLPAEEIDFLEQLADAYSRVQIQLKK</sequence>
<evidence type="ECO:0000313" key="1">
    <source>
        <dbReference type="EMBL" id="MBD8032121.1"/>
    </source>
</evidence>
<dbReference type="Proteomes" id="UP000600565">
    <property type="component" value="Unassembled WGS sequence"/>
</dbReference>